<evidence type="ECO:0000313" key="3">
    <source>
        <dbReference type="Proteomes" id="UP000054564"/>
    </source>
</evidence>
<evidence type="ECO:0000259" key="1">
    <source>
        <dbReference type="Pfam" id="PF20515"/>
    </source>
</evidence>
<comment type="caution">
    <text evidence="2">The sequence shown here is derived from an EMBL/GenBank/DDBJ whole genome shotgun (WGS) entry which is preliminary data.</text>
</comment>
<feature type="non-terminal residue" evidence="2">
    <location>
        <position position="63"/>
    </location>
</feature>
<name>A0A0L0UNR3_9BASI</name>
<dbReference type="STRING" id="1165861.A0A0L0UNR3"/>
<proteinExistence type="predicted"/>
<dbReference type="AlphaFoldDB" id="A0A0L0UNR3"/>
<dbReference type="EMBL" id="AJIL01001366">
    <property type="protein sequence ID" value="KNE88601.1"/>
    <property type="molecule type" value="Genomic_DNA"/>
</dbReference>
<feature type="domain" description="Tet-like 2OG-Fe(II) oxygenase" evidence="1">
    <location>
        <begin position="1"/>
        <end position="62"/>
    </location>
</feature>
<dbReference type="Pfam" id="PF20515">
    <property type="entry name" value="2OG-FeII_Oxy_6"/>
    <property type="match status" value="1"/>
</dbReference>
<organism evidence="2 3">
    <name type="scientific">Puccinia striiformis f. sp. tritici PST-78</name>
    <dbReference type="NCBI Taxonomy" id="1165861"/>
    <lineage>
        <taxon>Eukaryota</taxon>
        <taxon>Fungi</taxon>
        <taxon>Dikarya</taxon>
        <taxon>Basidiomycota</taxon>
        <taxon>Pucciniomycotina</taxon>
        <taxon>Pucciniomycetes</taxon>
        <taxon>Pucciniales</taxon>
        <taxon>Pucciniaceae</taxon>
        <taxon>Puccinia</taxon>
    </lineage>
</organism>
<dbReference type="InterPro" id="IPR046798">
    <property type="entry name" value="2OG-FeII_Oxy_6"/>
</dbReference>
<reference evidence="3" key="1">
    <citation type="submission" date="2014-03" db="EMBL/GenBank/DDBJ databases">
        <title>The Genome Sequence of Puccinia striiformis f. sp. tritici PST-78.</title>
        <authorList>
            <consortium name="The Broad Institute Genome Sequencing Platform"/>
            <person name="Cuomo C."/>
            <person name="Hulbert S."/>
            <person name="Chen X."/>
            <person name="Walker B."/>
            <person name="Young S.K."/>
            <person name="Zeng Q."/>
            <person name="Gargeya S."/>
            <person name="Fitzgerald M."/>
            <person name="Haas B."/>
            <person name="Abouelleil A."/>
            <person name="Alvarado L."/>
            <person name="Arachchi H.M."/>
            <person name="Berlin A.M."/>
            <person name="Chapman S.B."/>
            <person name="Goldberg J."/>
            <person name="Griggs A."/>
            <person name="Gujja S."/>
            <person name="Hansen M."/>
            <person name="Howarth C."/>
            <person name="Imamovic A."/>
            <person name="Larimer J."/>
            <person name="McCowan C."/>
            <person name="Montmayeur A."/>
            <person name="Murphy C."/>
            <person name="Neiman D."/>
            <person name="Pearson M."/>
            <person name="Priest M."/>
            <person name="Roberts A."/>
            <person name="Saif S."/>
            <person name="Shea T."/>
            <person name="Sisk P."/>
            <person name="Sykes S."/>
            <person name="Wortman J."/>
            <person name="Nusbaum C."/>
            <person name="Birren B."/>
        </authorList>
    </citation>
    <scope>NUCLEOTIDE SEQUENCE [LARGE SCALE GENOMIC DNA]</scope>
    <source>
        <strain evidence="3">race PST-78</strain>
    </source>
</reference>
<gene>
    <name evidence="2" type="ORF">PSTG_17982</name>
</gene>
<dbReference type="Proteomes" id="UP000054564">
    <property type="component" value="Unassembled WGS sequence"/>
</dbReference>
<keyword evidence="3" id="KW-1185">Reference proteome</keyword>
<evidence type="ECO:0000313" key="2">
    <source>
        <dbReference type="EMBL" id="KNE88601.1"/>
    </source>
</evidence>
<protein>
    <recommendedName>
        <fullName evidence="1">Tet-like 2OG-Fe(II) oxygenase domain-containing protein</fullName>
    </recommendedName>
</protein>
<accession>A0A0L0UNR3</accession>
<sequence>MLSLGWKKAFNCKTRIGITGITEKVSWNREAFKELRTHVPTVNTFVGEQSKNLSQSLYNEVKD</sequence>